<protein>
    <recommendedName>
        <fullName evidence="1">Fibronectin type-III domain-containing protein</fullName>
    </recommendedName>
</protein>
<gene>
    <name evidence="2" type="ORF">AXE80_05135</name>
</gene>
<proteinExistence type="predicted"/>
<dbReference type="InterPro" id="IPR011044">
    <property type="entry name" value="Quino_amine_DH_bsu"/>
</dbReference>
<feature type="domain" description="Fibronectin type-III" evidence="1">
    <location>
        <begin position="259"/>
        <end position="359"/>
    </location>
</feature>
<dbReference type="PROSITE" id="PS51257">
    <property type="entry name" value="PROKAR_LIPOPROTEIN"/>
    <property type="match status" value="1"/>
</dbReference>
<dbReference type="AlphaFoldDB" id="A0A1B1Y4N5"/>
<dbReference type="PROSITE" id="PS50853">
    <property type="entry name" value="FN3"/>
    <property type="match status" value="1"/>
</dbReference>
<dbReference type="SUPFAM" id="SSF50969">
    <property type="entry name" value="YVTN repeat-like/Quinoprotein amine dehydrogenase"/>
    <property type="match status" value="1"/>
</dbReference>
<dbReference type="KEGG" id="wfu:AXE80_05135"/>
<name>A0A1B1Y4N5_9FLAO</name>
<dbReference type="STRING" id="1790137.AXE80_05135"/>
<dbReference type="InterPro" id="IPR003961">
    <property type="entry name" value="FN3_dom"/>
</dbReference>
<dbReference type="OrthoDB" id="1403922at2"/>
<sequence>MINKIILKTALFIFFCFFISCESDDISTLDESTVNVFKEAKEEDLLGTWAIFYVENNDVLAEAPINIEECGRDFFVYNDNIYEEFLFQESSTCTPLKNQLNWELNNGIISVSNSTEQDKLTILKLTENEFVFSTEIDINNDNNKELFTFTAYRYTPPKELDLYTSSFSRQEPFSSIKFKWNAYTGYNTFEKYEIYRAKGDFCNTDNAELIATITDINTQSYFDENPPENGEYCYFFRIHTDKGLLGTSNANHVSTTNIVPKNVKFTEHHVSENNEVQLFWEKSLDHYFSHYEIVVQDKNKNEKEKTVTIIDDVNTTSFTDLEPLYSSELRYTIYVYNVFGNNYKYNTDNVANVTLTYPEILDFSRINYITFDADEQAMFIYMFIDREYKLIKYDYINHKITNEAFKKPYSSTSVEMKLITSNNGKELLFSQSDELWVYNASDLTFKYSIEVEGKSDYEGVDLTPVYFNSFDYLGNHTWVFTNNDDVFTFTRQDNTLTNIDKSPHFPDHQSMYNYEITTINENNILVSHKYEGRAIHYTVDTNGLITNNGIKQIPLLAYNNSDITVNANTSYIYNKQRNSIYSSTTFSKIKDYSSPLTTLYIDKTGNNIYGVNNDLNNVHATRENFKREIIKYDIKNNTTTTIATKGFPIYINEDSSNHLVIMSSSFPRDHYYLTDGYGYDLFIETIKTP</sequence>
<evidence type="ECO:0000313" key="2">
    <source>
        <dbReference type="EMBL" id="ANW95697.1"/>
    </source>
</evidence>
<dbReference type="Gene3D" id="2.60.40.10">
    <property type="entry name" value="Immunoglobulins"/>
    <property type="match status" value="1"/>
</dbReference>
<dbReference type="EMBL" id="CP014224">
    <property type="protein sequence ID" value="ANW95697.1"/>
    <property type="molecule type" value="Genomic_DNA"/>
</dbReference>
<dbReference type="InterPro" id="IPR013783">
    <property type="entry name" value="Ig-like_fold"/>
</dbReference>
<organism evidence="2 3">
    <name type="scientific">Wenyingzhuangia fucanilytica</name>
    <dbReference type="NCBI Taxonomy" id="1790137"/>
    <lineage>
        <taxon>Bacteria</taxon>
        <taxon>Pseudomonadati</taxon>
        <taxon>Bacteroidota</taxon>
        <taxon>Flavobacteriia</taxon>
        <taxon>Flavobacteriales</taxon>
        <taxon>Flavobacteriaceae</taxon>
        <taxon>Wenyingzhuangia</taxon>
    </lineage>
</organism>
<dbReference type="Proteomes" id="UP000092967">
    <property type="component" value="Chromosome"/>
</dbReference>
<evidence type="ECO:0000259" key="1">
    <source>
        <dbReference type="PROSITE" id="PS50853"/>
    </source>
</evidence>
<accession>A0A1B1Y4N5</accession>
<keyword evidence="3" id="KW-1185">Reference proteome</keyword>
<reference evidence="2 3" key="1">
    <citation type="submission" date="2016-02" db="EMBL/GenBank/DDBJ databases">
        <authorList>
            <person name="Wen L."/>
            <person name="He K."/>
            <person name="Yang H."/>
        </authorList>
    </citation>
    <scope>NUCLEOTIDE SEQUENCE [LARGE SCALE GENOMIC DNA]</scope>
    <source>
        <strain evidence="2 3">CZ1127</strain>
    </source>
</reference>
<evidence type="ECO:0000313" key="3">
    <source>
        <dbReference type="Proteomes" id="UP000092967"/>
    </source>
</evidence>
<dbReference type="RefSeq" id="WP_068825079.1">
    <property type="nucleotide sequence ID" value="NZ_CP014224.1"/>
</dbReference>